<dbReference type="AlphaFoldDB" id="A0A6P1DT84"/>
<evidence type="ECO:0000259" key="6">
    <source>
        <dbReference type="SMART" id="SM00226"/>
    </source>
</evidence>
<dbReference type="InterPro" id="IPR050438">
    <property type="entry name" value="LMW_PTPase"/>
</dbReference>
<dbReference type="InterPro" id="IPR023485">
    <property type="entry name" value="Ptyr_pPase"/>
</dbReference>
<feature type="active site" evidence="5">
    <location>
        <position position="19"/>
    </location>
</feature>
<evidence type="ECO:0000256" key="4">
    <source>
        <dbReference type="ARBA" id="ARBA00022912"/>
    </source>
</evidence>
<keyword evidence="3" id="KW-0378">Hydrolase</keyword>
<dbReference type="PANTHER" id="PTHR11717">
    <property type="entry name" value="LOW MOLECULAR WEIGHT PROTEIN TYROSINE PHOSPHATASE"/>
    <property type="match status" value="1"/>
</dbReference>
<dbReference type="EMBL" id="JAAIJR010000058">
    <property type="protein sequence ID" value="NEX21527.1"/>
    <property type="molecule type" value="Genomic_DNA"/>
</dbReference>
<accession>A0A6P1DT84</accession>
<protein>
    <recommendedName>
        <fullName evidence="2">protein-tyrosine-phosphatase</fullName>
        <ecNumber evidence="2">3.1.3.48</ecNumber>
    </recommendedName>
</protein>
<name>A0A6P1DT84_9GAMM</name>
<comment type="similarity">
    <text evidence="1">Belongs to the low molecular weight phosphotyrosine protein phosphatase family.</text>
</comment>
<evidence type="ECO:0000256" key="5">
    <source>
        <dbReference type="PIRSR" id="PIRSR617867-1"/>
    </source>
</evidence>
<dbReference type="CDD" id="cd16343">
    <property type="entry name" value="LMWPTP"/>
    <property type="match status" value="1"/>
</dbReference>
<keyword evidence="8" id="KW-1185">Reference proteome</keyword>
<dbReference type="PRINTS" id="PR00719">
    <property type="entry name" value="LMWPTPASE"/>
</dbReference>
<evidence type="ECO:0000313" key="7">
    <source>
        <dbReference type="EMBL" id="NEX21527.1"/>
    </source>
</evidence>
<dbReference type="PANTHER" id="PTHR11717:SF7">
    <property type="entry name" value="LOW MOLECULAR WEIGHT PHOSPHOTYROSINE PROTEIN PHOSPHATASE"/>
    <property type="match status" value="1"/>
</dbReference>
<dbReference type="SMART" id="SM00226">
    <property type="entry name" value="LMWPc"/>
    <property type="match status" value="1"/>
</dbReference>
<evidence type="ECO:0000313" key="8">
    <source>
        <dbReference type="Proteomes" id="UP000471640"/>
    </source>
</evidence>
<dbReference type="SUPFAM" id="SSF52788">
    <property type="entry name" value="Phosphotyrosine protein phosphatases I"/>
    <property type="match status" value="1"/>
</dbReference>
<evidence type="ECO:0000256" key="2">
    <source>
        <dbReference type="ARBA" id="ARBA00013064"/>
    </source>
</evidence>
<dbReference type="EC" id="3.1.3.48" evidence="2"/>
<organism evidence="7 8">
    <name type="scientific">Thiorhodococcus mannitoliphagus</name>
    <dbReference type="NCBI Taxonomy" id="329406"/>
    <lineage>
        <taxon>Bacteria</taxon>
        <taxon>Pseudomonadati</taxon>
        <taxon>Pseudomonadota</taxon>
        <taxon>Gammaproteobacteria</taxon>
        <taxon>Chromatiales</taxon>
        <taxon>Chromatiaceae</taxon>
        <taxon>Thiorhodococcus</taxon>
    </lineage>
</organism>
<dbReference type="Proteomes" id="UP000471640">
    <property type="component" value="Unassembled WGS sequence"/>
</dbReference>
<gene>
    <name evidence="7" type="ORF">G3480_14620</name>
</gene>
<dbReference type="InterPro" id="IPR036196">
    <property type="entry name" value="Ptyr_pPase_sf"/>
</dbReference>
<dbReference type="Pfam" id="PF01451">
    <property type="entry name" value="LMWPc"/>
    <property type="match status" value="1"/>
</dbReference>
<reference evidence="7 8" key="2">
    <citation type="submission" date="2020-02" db="EMBL/GenBank/DDBJ databases">
        <title>Genome sequences of Thiorhodococcus mannitoliphagus and Thiorhodococcus minor, purple sulfur photosynthetic bacteria in the gammaproteobacterial family, Chromatiaceae.</title>
        <authorList>
            <person name="Aviles F.A."/>
            <person name="Meyer T.E."/>
            <person name="Kyndt J.A."/>
        </authorList>
    </citation>
    <scope>NUCLEOTIDE SEQUENCE [LARGE SCALE GENOMIC DNA]</scope>
    <source>
        <strain evidence="7 8">DSM 18266</strain>
    </source>
</reference>
<keyword evidence="4" id="KW-0904">Protein phosphatase</keyword>
<dbReference type="GO" id="GO:0004725">
    <property type="term" value="F:protein tyrosine phosphatase activity"/>
    <property type="evidence" value="ECO:0007669"/>
    <property type="project" value="UniProtKB-EC"/>
</dbReference>
<dbReference type="FunFam" id="3.40.50.2300:FF:000113">
    <property type="entry name" value="Low molecular weight protein-tyrosine-phosphatase"/>
    <property type="match status" value="1"/>
</dbReference>
<dbReference type="Gene3D" id="3.40.50.2300">
    <property type="match status" value="1"/>
</dbReference>
<proteinExistence type="inferred from homology"/>
<feature type="active site" description="Proton donor" evidence="5">
    <location>
        <position position="130"/>
    </location>
</feature>
<reference evidence="8" key="1">
    <citation type="journal article" date="2020" name="Microbiol. Resour. Announc.">
        <title>Draft Genome Sequences of Thiorhodococcus mannitoliphagus and Thiorhodococcus minor, Purple Sulfur Photosynthetic Bacteria in the Gammaproteobacterial Family Chromatiaceae.</title>
        <authorList>
            <person name="Aviles F.A."/>
            <person name="Meyer T.E."/>
            <person name="Kyndt J.A."/>
        </authorList>
    </citation>
    <scope>NUCLEOTIDE SEQUENCE [LARGE SCALE GENOMIC DNA]</scope>
    <source>
        <strain evidence="8">DSM 18266</strain>
    </source>
</reference>
<feature type="domain" description="Phosphotyrosine protein phosphatase I" evidence="6">
    <location>
        <begin position="7"/>
        <end position="156"/>
    </location>
</feature>
<dbReference type="RefSeq" id="WP_164654641.1">
    <property type="nucleotide sequence ID" value="NZ_JAAIJR010000058.1"/>
</dbReference>
<feature type="active site" description="Nucleophile" evidence="5">
    <location>
        <position position="13"/>
    </location>
</feature>
<evidence type="ECO:0000256" key="1">
    <source>
        <dbReference type="ARBA" id="ARBA00011063"/>
    </source>
</evidence>
<dbReference type="InterPro" id="IPR017867">
    <property type="entry name" value="Tyr_phospatase_low_mol_wt"/>
</dbReference>
<evidence type="ECO:0000256" key="3">
    <source>
        <dbReference type="ARBA" id="ARBA00022801"/>
    </source>
</evidence>
<comment type="caution">
    <text evidence="7">The sequence shown here is derived from an EMBL/GenBank/DDBJ whole genome shotgun (WGS) entry which is preliminary data.</text>
</comment>
<sequence length="162" mass="18345">MSTSVRVKVLFVCMGNICRSPTAHGVFRQMVREAGLLDLIEIDSAGTHAYHTGEQPDRRASETAAERGIDISDLRARRARAEDFHHYDYVLAMDEDNHACLADLCPPGQEHKLRLFMEFAPELGIREVPDPYYGGQRGFDRVFDMVESASRGLLDDVSRRYL</sequence>